<reference evidence="4 5" key="1">
    <citation type="submission" date="2020-08" db="EMBL/GenBank/DDBJ databases">
        <title>Acidobacteriota in marine sediments use diverse sulfur dissimilation pathways.</title>
        <authorList>
            <person name="Wasmund K."/>
        </authorList>
    </citation>
    <scope>NUCLEOTIDE SEQUENCE [LARGE SCALE GENOMIC DNA]</scope>
    <source>
        <strain evidence="4">MAG AM4</strain>
    </source>
</reference>
<dbReference type="SUPFAM" id="SSF52091">
    <property type="entry name" value="SpoIIaa-like"/>
    <property type="match status" value="1"/>
</dbReference>
<gene>
    <name evidence="4" type="ORF">IFK94_01940</name>
</gene>
<dbReference type="PANTHER" id="PTHR33495">
    <property type="entry name" value="ANTI-SIGMA FACTOR ANTAGONIST TM_1081-RELATED-RELATED"/>
    <property type="match status" value="1"/>
</dbReference>
<feature type="domain" description="STAS" evidence="3">
    <location>
        <begin position="22"/>
        <end position="111"/>
    </location>
</feature>
<dbReference type="InterPro" id="IPR036513">
    <property type="entry name" value="STAS_dom_sf"/>
</dbReference>
<dbReference type="AlphaFoldDB" id="A0A8J6Y085"/>
<dbReference type="NCBIfam" id="TIGR00377">
    <property type="entry name" value="ant_ant_sig"/>
    <property type="match status" value="1"/>
</dbReference>
<evidence type="ECO:0000256" key="1">
    <source>
        <dbReference type="ARBA" id="ARBA00009013"/>
    </source>
</evidence>
<name>A0A8J6Y085_9BACT</name>
<dbReference type="CDD" id="cd07043">
    <property type="entry name" value="STAS_anti-anti-sigma_factors"/>
    <property type="match status" value="1"/>
</dbReference>
<dbReference type="PANTHER" id="PTHR33495:SF2">
    <property type="entry name" value="ANTI-SIGMA FACTOR ANTAGONIST TM_1081-RELATED"/>
    <property type="match status" value="1"/>
</dbReference>
<accession>A0A8J6Y085</accession>
<evidence type="ECO:0000313" key="4">
    <source>
        <dbReference type="EMBL" id="MBD3866859.1"/>
    </source>
</evidence>
<dbReference type="GO" id="GO:0043856">
    <property type="term" value="F:anti-sigma factor antagonist activity"/>
    <property type="evidence" value="ECO:0007669"/>
    <property type="project" value="InterPro"/>
</dbReference>
<protein>
    <recommendedName>
        <fullName evidence="2">Anti-sigma factor antagonist</fullName>
    </recommendedName>
</protein>
<dbReference type="InterPro" id="IPR003658">
    <property type="entry name" value="Anti-sigma_ant"/>
</dbReference>
<dbReference type="Proteomes" id="UP000648239">
    <property type="component" value="Unassembled WGS sequence"/>
</dbReference>
<dbReference type="PROSITE" id="PS50801">
    <property type="entry name" value="STAS"/>
    <property type="match status" value="1"/>
</dbReference>
<dbReference type="EMBL" id="JACXWD010000003">
    <property type="protein sequence ID" value="MBD3866859.1"/>
    <property type="molecule type" value="Genomic_DNA"/>
</dbReference>
<evidence type="ECO:0000259" key="3">
    <source>
        <dbReference type="PROSITE" id="PS50801"/>
    </source>
</evidence>
<dbReference type="Pfam" id="PF01740">
    <property type="entry name" value="STAS"/>
    <property type="match status" value="1"/>
</dbReference>
<organism evidence="4 5">
    <name type="scientific">Candidatus Polarisedimenticola svalbardensis</name>
    <dbReference type="NCBI Taxonomy" id="2886004"/>
    <lineage>
        <taxon>Bacteria</taxon>
        <taxon>Pseudomonadati</taxon>
        <taxon>Acidobacteriota</taxon>
        <taxon>Candidatus Polarisedimenticolia</taxon>
        <taxon>Candidatus Polarisedimenticolales</taxon>
        <taxon>Candidatus Polarisedimenticolaceae</taxon>
        <taxon>Candidatus Polarisedimenticola</taxon>
    </lineage>
</organism>
<evidence type="ECO:0000313" key="5">
    <source>
        <dbReference type="Proteomes" id="UP000648239"/>
    </source>
</evidence>
<dbReference type="Gene3D" id="3.30.750.24">
    <property type="entry name" value="STAS domain"/>
    <property type="match status" value="1"/>
</dbReference>
<comment type="similarity">
    <text evidence="1 2">Belongs to the anti-sigma-factor antagonist family.</text>
</comment>
<proteinExistence type="inferred from homology"/>
<evidence type="ECO:0000256" key="2">
    <source>
        <dbReference type="RuleBase" id="RU003749"/>
    </source>
</evidence>
<dbReference type="InterPro" id="IPR002645">
    <property type="entry name" value="STAS_dom"/>
</dbReference>
<comment type="caution">
    <text evidence="4">The sequence shown here is derived from an EMBL/GenBank/DDBJ whole genome shotgun (WGS) entry which is preliminary data.</text>
</comment>
<sequence length="116" mass="12937">MKVREDRKDGVLLLYLEGDECLDCSTAADVRTMILEKIDGNSDVVMDLSRVQFVDSAGLGVLITVYKATRRKGRQARFAGARPEVHHIMEVIHLNRILEMSPNVATAVRELGELQA</sequence>